<evidence type="ECO:0000313" key="2">
    <source>
        <dbReference type="EMBL" id="JAE17453.1"/>
    </source>
</evidence>
<evidence type="ECO:0000256" key="1">
    <source>
        <dbReference type="SAM" id="MobiDB-lite"/>
    </source>
</evidence>
<feature type="compositionally biased region" description="Acidic residues" evidence="1">
    <location>
        <begin position="73"/>
        <end position="86"/>
    </location>
</feature>
<accession>A0A0A9G9T9</accession>
<name>A0A0A9G9T9_ARUDO</name>
<sequence>MVDVARSAIFVRLGAGADRCEPLPLLFLHGSKDMSDNSMGTWRRLIWVRGILIQWGGCRFWWGQPRSTKEDVDWGEDELDSGGEDTDSARGLI</sequence>
<reference evidence="2" key="2">
    <citation type="journal article" date="2015" name="Data Brief">
        <title>Shoot transcriptome of the giant reed, Arundo donax.</title>
        <authorList>
            <person name="Barrero R.A."/>
            <person name="Guerrero F.D."/>
            <person name="Moolhuijzen P."/>
            <person name="Goolsby J.A."/>
            <person name="Tidwell J."/>
            <person name="Bellgard S.E."/>
            <person name="Bellgard M.I."/>
        </authorList>
    </citation>
    <scope>NUCLEOTIDE SEQUENCE</scope>
    <source>
        <tissue evidence="2">Shoot tissue taken approximately 20 cm above the soil surface</tissue>
    </source>
</reference>
<dbReference type="AlphaFoldDB" id="A0A0A9G9T9"/>
<protein>
    <submittedName>
        <fullName evidence="2">Uncharacterized protein</fullName>
    </submittedName>
</protein>
<feature type="region of interest" description="Disordered" evidence="1">
    <location>
        <begin position="68"/>
        <end position="93"/>
    </location>
</feature>
<dbReference type="EMBL" id="GBRH01180443">
    <property type="protein sequence ID" value="JAE17453.1"/>
    <property type="molecule type" value="Transcribed_RNA"/>
</dbReference>
<reference evidence="2" key="1">
    <citation type="submission" date="2014-09" db="EMBL/GenBank/DDBJ databases">
        <authorList>
            <person name="Magalhaes I.L.F."/>
            <person name="Oliveira U."/>
            <person name="Santos F.R."/>
            <person name="Vidigal T.H.D.A."/>
            <person name="Brescovit A.D."/>
            <person name="Santos A.J."/>
        </authorList>
    </citation>
    <scope>NUCLEOTIDE SEQUENCE</scope>
    <source>
        <tissue evidence="2">Shoot tissue taken approximately 20 cm above the soil surface</tissue>
    </source>
</reference>
<proteinExistence type="predicted"/>
<organism evidence="2">
    <name type="scientific">Arundo donax</name>
    <name type="common">Giant reed</name>
    <name type="synonym">Donax arundinaceus</name>
    <dbReference type="NCBI Taxonomy" id="35708"/>
    <lineage>
        <taxon>Eukaryota</taxon>
        <taxon>Viridiplantae</taxon>
        <taxon>Streptophyta</taxon>
        <taxon>Embryophyta</taxon>
        <taxon>Tracheophyta</taxon>
        <taxon>Spermatophyta</taxon>
        <taxon>Magnoliopsida</taxon>
        <taxon>Liliopsida</taxon>
        <taxon>Poales</taxon>
        <taxon>Poaceae</taxon>
        <taxon>PACMAD clade</taxon>
        <taxon>Arundinoideae</taxon>
        <taxon>Arundineae</taxon>
        <taxon>Arundo</taxon>
    </lineage>
</organism>